<dbReference type="NCBIfam" id="TIGR00299">
    <property type="entry name" value="nickel pincer cofactor biosynthesis protein LarC"/>
    <property type="match status" value="1"/>
</dbReference>
<dbReference type="Pfam" id="PF01969">
    <property type="entry name" value="Ni_insertion"/>
    <property type="match status" value="1"/>
</dbReference>
<evidence type="ECO:0000313" key="3">
    <source>
        <dbReference type="EMBL" id="SMG30029.1"/>
    </source>
</evidence>
<proteinExistence type="inferred from homology"/>
<dbReference type="Gene3D" id="3.30.70.1380">
    <property type="entry name" value="Transcriptional regulatory protein pf0864 domain like"/>
    <property type="match status" value="1"/>
</dbReference>
<dbReference type="OrthoDB" id="9765625at2"/>
<name>A0A1X7JQP6_9BACT</name>
<dbReference type="RefSeq" id="WP_085544602.1">
    <property type="nucleotide sequence ID" value="NZ_FXBB01000014.1"/>
</dbReference>
<organism evidence="3 4">
    <name type="scientific">Dethiosulfovibrio salsuginis</name>
    <dbReference type="NCBI Taxonomy" id="561720"/>
    <lineage>
        <taxon>Bacteria</taxon>
        <taxon>Thermotogati</taxon>
        <taxon>Synergistota</taxon>
        <taxon>Synergistia</taxon>
        <taxon>Synergistales</taxon>
        <taxon>Dethiosulfovibrionaceae</taxon>
        <taxon>Dethiosulfovibrio</taxon>
    </lineage>
</organism>
<dbReference type="GO" id="GO:0016829">
    <property type="term" value="F:lyase activity"/>
    <property type="evidence" value="ECO:0007669"/>
    <property type="project" value="UniProtKB-UniRule"/>
</dbReference>
<protein>
    <recommendedName>
        <fullName evidence="2">Putative nickel insertion protein</fullName>
    </recommendedName>
</protein>
<dbReference type="PANTHER" id="PTHR36566:SF1">
    <property type="entry name" value="PYRIDINIUM-3,5-BISTHIOCARBOXYLIC ACID MONONUCLEOTIDE NICKEL INSERTION PROTEIN"/>
    <property type="match status" value="1"/>
</dbReference>
<dbReference type="EMBL" id="FXBB01000014">
    <property type="protein sequence ID" value="SMG30029.1"/>
    <property type="molecule type" value="Genomic_DNA"/>
</dbReference>
<dbReference type="GO" id="GO:0016151">
    <property type="term" value="F:nickel cation binding"/>
    <property type="evidence" value="ECO:0007669"/>
    <property type="project" value="UniProtKB-UniRule"/>
</dbReference>
<dbReference type="Proteomes" id="UP000193355">
    <property type="component" value="Unassembled WGS sequence"/>
</dbReference>
<sequence>MKTLYLDCFAGIAGDMFLGAIIDLGLFPVEGFIDAMKGLALDGYSISVEKGIRKGISGTDIKVIEEDHHHHHDEDHHHHHDEDHHHHHHHRHLSDIIAILDRSTLPEEVRSRSALAFRLLAEAEAEVHGTDVESIHFHEVGAIDSIVDVVGGFMALHMAAIDRVCSSPVNVGSGTVKCAHGVMPVPAPATAKLLAGMPIVSQGDPIERTTPTGALMLKVLCDSFGSMPSGTIKATGHGLGDRDTELPNLLRAVIIEEGKVGTPWIPGQASVLEANLDDMNPQDLPIAMDHLFQAGAWDVFFTSIIMKKNRPGIRITCVGPVDLEEKLAETILRHTTSIGVRCRIESRYTLRREEKTELTSLGPVRVKSSFWGKELFQRTLEHDDLKDLSERHNIPLTELRDILTSELGGLDNEYRHDR</sequence>
<keyword evidence="4" id="KW-1185">Reference proteome</keyword>
<dbReference type="PANTHER" id="PTHR36566">
    <property type="entry name" value="NICKEL INSERTION PROTEIN-RELATED"/>
    <property type="match status" value="1"/>
</dbReference>
<dbReference type="STRING" id="561720.SAMN06275492_11458"/>
<comment type="similarity">
    <text evidence="2">Belongs to the LarC family.</text>
</comment>
<dbReference type="InterPro" id="IPR002822">
    <property type="entry name" value="Ni_insertion"/>
</dbReference>
<reference evidence="4" key="1">
    <citation type="submission" date="2017-04" db="EMBL/GenBank/DDBJ databases">
        <authorList>
            <person name="Varghese N."/>
            <person name="Submissions S."/>
        </authorList>
    </citation>
    <scope>NUCLEOTIDE SEQUENCE [LARGE SCALE GENOMIC DNA]</scope>
    <source>
        <strain evidence="4">USBA 82</strain>
    </source>
</reference>
<accession>A0A1X7JQP6</accession>
<dbReference type="AlphaFoldDB" id="A0A1X7JQP6"/>
<evidence type="ECO:0000256" key="2">
    <source>
        <dbReference type="HAMAP-Rule" id="MF_01074"/>
    </source>
</evidence>
<gene>
    <name evidence="3" type="ORF">SAMN06275492_11458</name>
</gene>
<evidence type="ECO:0000256" key="1">
    <source>
        <dbReference type="ARBA" id="ARBA00022596"/>
    </source>
</evidence>
<keyword evidence="1 2" id="KW-0533">Nickel</keyword>
<evidence type="ECO:0000313" key="4">
    <source>
        <dbReference type="Proteomes" id="UP000193355"/>
    </source>
</evidence>
<dbReference type="HAMAP" id="MF_01074">
    <property type="entry name" value="LarC"/>
    <property type="match status" value="1"/>
</dbReference>
<keyword evidence="2" id="KW-0456">Lyase</keyword>